<gene>
    <name evidence="1" type="ORF">PPENT_87.1.T0680119</name>
</gene>
<reference evidence="1" key="1">
    <citation type="submission" date="2021-01" db="EMBL/GenBank/DDBJ databases">
        <authorList>
            <consortium name="Genoscope - CEA"/>
            <person name="William W."/>
        </authorList>
    </citation>
    <scope>NUCLEOTIDE SEQUENCE</scope>
</reference>
<dbReference type="Proteomes" id="UP000689195">
    <property type="component" value="Unassembled WGS sequence"/>
</dbReference>
<dbReference type="AlphaFoldDB" id="A0A8S1VKQ5"/>
<comment type="caution">
    <text evidence="1">The sequence shown here is derived from an EMBL/GenBank/DDBJ whole genome shotgun (WGS) entry which is preliminary data.</text>
</comment>
<evidence type="ECO:0000313" key="1">
    <source>
        <dbReference type="EMBL" id="CAD8177830.1"/>
    </source>
</evidence>
<organism evidence="1 2">
    <name type="scientific">Paramecium pentaurelia</name>
    <dbReference type="NCBI Taxonomy" id="43138"/>
    <lineage>
        <taxon>Eukaryota</taxon>
        <taxon>Sar</taxon>
        <taxon>Alveolata</taxon>
        <taxon>Ciliophora</taxon>
        <taxon>Intramacronucleata</taxon>
        <taxon>Oligohymenophorea</taxon>
        <taxon>Peniculida</taxon>
        <taxon>Parameciidae</taxon>
        <taxon>Paramecium</taxon>
    </lineage>
</organism>
<evidence type="ECO:0000313" key="2">
    <source>
        <dbReference type="Proteomes" id="UP000689195"/>
    </source>
</evidence>
<dbReference type="EMBL" id="CAJJDO010000068">
    <property type="protein sequence ID" value="CAD8177830.1"/>
    <property type="molecule type" value="Genomic_DNA"/>
</dbReference>
<name>A0A8S1VKQ5_9CILI</name>
<sequence>MLKYQFLMIRFIFFVEVGMIKMDGLIQKNQGRLQMILGQRRMNMESFINAGVKYFTMKSIYIVRVSFHIGKCITITKRMKIYQKQ</sequence>
<keyword evidence="2" id="KW-1185">Reference proteome</keyword>
<accession>A0A8S1VKQ5</accession>
<protein>
    <submittedName>
        <fullName evidence="1">Uncharacterized protein</fullName>
    </submittedName>
</protein>
<proteinExistence type="predicted"/>